<dbReference type="EMBL" id="VSRR010004801">
    <property type="protein sequence ID" value="MPC40751.1"/>
    <property type="molecule type" value="Genomic_DNA"/>
</dbReference>
<comment type="caution">
    <text evidence="1">The sequence shown here is derived from an EMBL/GenBank/DDBJ whole genome shotgun (WGS) entry which is preliminary data.</text>
</comment>
<evidence type="ECO:0000313" key="2">
    <source>
        <dbReference type="Proteomes" id="UP000324222"/>
    </source>
</evidence>
<organism evidence="1 2">
    <name type="scientific">Portunus trituberculatus</name>
    <name type="common">Swimming crab</name>
    <name type="synonym">Neptunus trituberculatus</name>
    <dbReference type="NCBI Taxonomy" id="210409"/>
    <lineage>
        <taxon>Eukaryota</taxon>
        <taxon>Metazoa</taxon>
        <taxon>Ecdysozoa</taxon>
        <taxon>Arthropoda</taxon>
        <taxon>Crustacea</taxon>
        <taxon>Multicrustacea</taxon>
        <taxon>Malacostraca</taxon>
        <taxon>Eumalacostraca</taxon>
        <taxon>Eucarida</taxon>
        <taxon>Decapoda</taxon>
        <taxon>Pleocyemata</taxon>
        <taxon>Brachyura</taxon>
        <taxon>Eubrachyura</taxon>
        <taxon>Portunoidea</taxon>
        <taxon>Portunidae</taxon>
        <taxon>Portuninae</taxon>
        <taxon>Portunus</taxon>
    </lineage>
</organism>
<dbReference type="OrthoDB" id="6777263at2759"/>
<gene>
    <name evidence="1" type="ORF">E2C01_034317</name>
</gene>
<evidence type="ECO:0000313" key="1">
    <source>
        <dbReference type="EMBL" id="MPC40751.1"/>
    </source>
</evidence>
<protein>
    <submittedName>
        <fullName evidence="1">Uncharacterized protein</fullName>
    </submittedName>
</protein>
<accession>A0A5B7F1B1</accession>
<keyword evidence="2" id="KW-1185">Reference proteome</keyword>
<dbReference type="Proteomes" id="UP000324222">
    <property type="component" value="Unassembled WGS sequence"/>
</dbReference>
<sequence>MTAQGSSGVIFYDLTTLQALGSTEARNRTHESSLIGIAIISLVLINKLINPVINHQMFPISCKEWKEKRHVIEARDGAGGGRWLAYKHTLPSAMDRARCRTSPYARPK</sequence>
<dbReference type="AlphaFoldDB" id="A0A5B7F1B1"/>
<name>A0A5B7F1B1_PORTR</name>
<reference evidence="1 2" key="1">
    <citation type="submission" date="2019-05" db="EMBL/GenBank/DDBJ databases">
        <title>Another draft genome of Portunus trituberculatus and its Hox gene families provides insights of decapod evolution.</title>
        <authorList>
            <person name="Jeong J.-H."/>
            <person name="Song I."/>
            <person name="Kim S."/>
            <person name="Choi T."/>
            <person name="Kim D."/>
            <person name="Ryu S."/>
            <person name="Kim W."/>
        </authorList>
    </citation>
    <scope>NUCLEOTIDE SEQUENCE [LARGE SCALE GENOMIC DNA]</scope>
    <source>
        <tissue evidence="1">Muscle</tissue>
    </source>
</reference>
<proteinExistence type="predicted"/>